<dbReference type="EMBL" id="JACIBX010000010">
    <property type="protein sequence ID" value="MBB3712992.1"/>
    <property type="molecule type" value="Genomic_DNA"/>
</dbReference>
<evidence type="ECO:0000313" key="2">
    <source>
        <dbReference type="EMBL" id="MBB3712992.1"/>
    </source>
</evidence>
<evidence type="ECO:0000259" key="1">
    <source>
        <dbReference type="Pfam" id="PF13340"/>
    </source>
</evidence>
<organism evidence="2 3">
    <name type="scientific">Limimaricola variabilis</name>
    <dbReference type="NCBI Taxonomy" id="1492771"/>
    <lineage>
        <taxon>Bacteria</taxon>
        <taxon>Pseudomonadati</taxon>
        <taxon>Pseudomonadota</taxon>
        <taxon>Alphaproteobacteria</taxon>
        <taxon>Rhodobacterales</taxon>
        <taxon>Paracoccaceae</taxon>
        <taxon>Limimaricola</taxon>
    </lineage>
</organism>
<sequence length="115" mass="13285">MSNLFWLTTEQMARLQPFFPKSHGKPRVDDRRVLSGIIFVNRNSLRWRDAPKEYGPAKTLYNRWKRWSDKGVFARMMEGLATESPERKTVMIDATYLKAHRTATSLRLKKGGAGG</sequence>
<dbReference type="PANTHER" id="PTHR46637:SF1">
    <property type="entry name" value="BLL5188 PROTEIN"/>
    <property type="match status" value="1"/>
</dbReference>
<feature type="domain" description="Insertion element IS402-like" evidence="1">
    <location>
        <begin position="7"/>
        <end position="77"/>
    </location>
</feature>
<evidence type="ECO:0000313" key="3">
    <source>
        <dbReference type="Proteomes" id="UP000576152"/>
    </source>
</evidence>
<protein>
    <submittedName>
        <fullName evidence="2">Transposase</fullName>
    </submittedName>
</protein>
<accession>A0ABR6HR76</accession>
<proteinExistence type="predicted"/>
<comment type="caution">
    <text evidence="2">The sequence shown here is derived from an EMBL/GenBank/DDBJ whole genome shotgun (WGS) entry which is preliminary data.</text>
</comment>
<dbReference type="PANTHER" id="PTHR46637">
    <property type="entry name" value="TIS1421-TRANSPOSASE PROTEIN A"/>
    <property type="match status" value="1"/>
</dbReference>
<keyword evidence="3" id="KW-1185">Reference proteome</keyword>
<reference evidence="2 3" key="1">
    <citation type="submission" date="2020-08" db="EMBL/GenBank/DDBJ databases">
        <title>Genomic Encyclopedia of Type Strains, Phase III (KMG-III): the genomes of soil and plant-associated and newly described type strains.</title>
        <authorList>
            <person name="Whitman W."/>
        </authorList>
    </citation>
    <scope>NUCLEOTIDE SEQUENCE [LARGE SCALE GENOMIC DNA]</scope>
    <source>
        <strain evidence="2 3">CECT 8572</strain>
    </source>
</reference>
<gene>
    <name evidence="2" type="ORF">FHS00_002593</name>
</gene>
<dbReference type="InterPro" id="IPR052909">
    <property type="entry name" value="Transposase_6_like"/>
</dbReference>
<dbReference type="Pfam" id="PF13340">
    <property type="entry name" value="DUF4096"/>
    <property type="match status" value="1"/>
</dbReference>
<dbReference type="InterPro" id="IPR025161">
    <property type="entry name" value="IS402-like_dom"/>
</dbReference>
<name>A0ABR6HR76_9RHOB</name>
<dbReference type="Proteomes" id="UP000576152">
    <property type="component" value="Unassembled WGS sequence"/>
</dbReference>